<keyword evidence="1" id="KW-0946">Virion</keyword>
<proteinExistence type="predicted"/>
<keyword evidence="2" id="KW-1185">Reference proteome</keyword>
<reference evidence="2" key="1">
    <citation type="submission" date="2016-10" db="EMBL/GenBank/DDBJ databases">
        <authorList>
            <person name="Varghese N."/>
            <person name="Submissions S."/>
        </authorList>
    </citation>
    <scope>NUCLEOTIDE SEQUENCE [LARGE SCALE GENOMIC DNA]</scope>
    <source>
        <strain evidence="2">DSM 45004</strain>
    </source>
</reference>
<dbReference type="EMBL" id="FOMZ01000016">
    <property type="protein sequence ID" value="SFE54759.1"/>
    <property type="molecule type" value="Genomic_DNA"/>
</dbReference>
<dbReference type="RefSeq" id="WP_092929234.1">
    <property type="nucleotide sequence ID" value="NZ_FOMZ01000016.1"/>
</dbReference>
<accession>A0A1I2BFB9</accession>
<protein>
    <submittedName>
        <fullName evidence="1">P22 coat protein-gene protein 5</fullName>
    </submittedName>
</protein>
<dbReference type="Proteomes" id="UP000198716">
    <property type="component" value="Unassembled WGS sequence"/>
</dbReference>
<name>A0A1I2BFB9_9ACTN</name>
<gene>
    <name evidence="1" type="ORF">SAMN04487819_11672</name>
</gene>
<dbReference type="AlphaFoldDB" id="A0A1I2BFB9"/>
<evidence type="ECO:0000313" key="2">
    <source>
        <dbReference type="Proteomes" id="UP000198716"/>
    </source>
</evidence>
<evidence type="ECO:0000313" key="1">
    <source>
        <dbReference type="EMBL" id="SFE54759.1"/>
    </source>
</evidence>
<keyword evidence="1" id="KW-0167">Capsid protein</keyword>
<sequence length="283" mass="30154">MAITNFIPEVWSAQLLTSLKNSLVYAQSSTVNRNYEGEISNYGDSVRITNVVRPTVGTYTAHTDITVEEVSDESRTLAIDQSKYFAFEVDDIESRQARGGVMDEAASEAAYVLSDTADAFLATTMQAGVAASNQLTAVGDGTTGATTSELVQLLIDMKVRLDEENVPSQGRWVAITPAIHGSLLSSDQFVRADASGSTQALRNGMVGRAFGFDVLLSNNAPAGASSGKTVIAGHAMATSYAEQINNVEAMRLEKRFSDGLKGLHLYGAKVIRPTALVTCDVTL</sequence>
<organism evidence="1 2">
    <name type="scientific">Actinopolyspora alba</name>
    <dbReference type="NCBI Taxonomy" id="673379"/>
    <lineage>
        <taxon>Bacteria</taxon>
        <taxon>Bacillati</taxon>
        <taxon>Actinomycetota</taxon>
        <taxon>Actinomycetes</taxon>
        <taxon>Actinopolysporales</taxon>
        <taxon>Actinopolysporaceae</taxon>
        <taxon>Actinopolyspora</taxon>
        <taxon>Actinopolyspora alba group</taxon>
    </lineage>
</organism>